<evidence type="ECO:0000256" key="3">
    <source>
        <dbReference type="ARBA" id="ARBA00023239"/>
    </source>
</evidence>
<comment type="catalytic activity">
    <reaction evidence="5">
        <text>Fe-coproporphyrin III + 2 H(+) = coproporphyrin III + Fe(2+)</text>
        <dbReference type="Rhea" id="RHEA:49572"/>
        <dbReference type="ChEBI" id="CHEBI:15378"/>
        <dbReference type="ChEBI" id="CHEBI:29033"/>
        <dbReference type="ChEBI" id="CHEBI:68438"/>
        <dbReference type="ChEBI" id="CHEBI:131725"/>
        <dbReference type="EC" id="4.99.1.9"/>
    </reaction>
    <physiologicalReaction direction="right-to-left" evidence="5">
        <dbReference type="Rhea" id="RHEA:49574"/>
    </physiologicalReaction>
</comment>
<dbReference type="InterPro" id="IPR033644">
    <property type="entry name" value="Ferrochelatase_C"/>
</dbReference>
<dbReference type="CDD" id="cd03411">
    <property type="entry name" value="Ferrochelatase_N"/>
    <property type="match status" value="1"/>
</dbReference>
<dbReference type="UniPathway" id="UPA00252">
    <property type="reaction ID" value="UER00325"/>
</dbReference>
<proteinExistence type="inferred from homology"/>
<protein>
    <recommendedName>
        <fullName evidence="6">Ferrochelatase</fullName>
        <ecNumber evidence="6">4.98.1.1</ecNumber>
    </recommendedName>
    <alternativeName>
        <fullName evidence="6">Heme synthase</fullName>
    </alternativeName>
    <alternativeName>
        <fullName evidence="6">Protoheme ferro-lyase</fullName>
    </alternativeName>
</protein>
<comment type="catalytic activity">
    <reaction evidence="6">
        <text>heme b + 2 H(+) = protoporphyrin IX + Fe(2+)</text>
        <dbReference type="Rhea" id="RHEA:22584"/>
        <dbReference type="ChEBI" id="CHEBI:15378"/>
        <dbReference type="ChEBI" id="CHEBI:29033"/>
        <dbReference type="ChEBI" id="CHEBI:57306"/>
        <dbReference type="ChEBI" id="CHEBI:60344"/>
        <dbReference type="EC" id="4.98.1.1"/>
    </reaction>
</comment>
<dbReference type="Pfam" id="PF00762">
    <property type="entry name" value="Ferrochelatase"/>
    <property type="match status" value="1"/>
</dbReference>
<keyword evidence="6" id="KW-0963">Cytoplasm</keyword>
<comment type="function">
    <text evidence="6">Catalyzes the ferrous insertion into protoporphyrin IX.</text>
</comment>
<accession>A0A7C3DHI9</accession>
<evidence type="ECO:0000256" key="4">
    <source>
        <dbReference type="ARBA" id="ARBA00023244"/>
    </source>
</evidence>
<dbReference type="CDD" id="cd00419">
    <property type="entry name" value="Ferrochelatase_C"/>
    <property type="match status" value="1"/>
</dbReference>
<evidence type="ECO:0000256" key="5">
    <source>
        <dbReference type="ARBA" id="ARBA00024536"/>
    </source>
</evidence>
<dbReference type="AlphaFoldDB" id="A0A7C3DHI9"/>
<reference evidence="8" key="1">
    <citation type="journal article" date="2020" name="mSystems">
        <title>Genome- and Community-Level Interaction Insights into Carbon Utilization and Element Cycling Functions of Hydrothermarchaeota in Hydrothermal Sediment.</title>
        <authorList>
            <person name="Zhou Z."/>
            <person name="Liu Y."/>
            <person name="Xu W."/>
            <person name="Pan J."/>
            <person name="Luo Z.H."/>
            <person name="Li M."/>
        </authorList>
    </citation>
    <scope>NUCLEOTIDE SEQUENCE [LARGE SCALE GENOMIC DNA]</scope>
    <source>
        <strain evidence="8">SpSt-524</strain>
    </source>
</reference>
<keyword evidence="3 6" id="KW-0456">Lyase</keyword>
<dbReference type="SUPFAM" id="SSF53800">
    <property type="entry name" value="Chelatase"/>
    <property type="match status" value="1"/>
</dbReference>
<keyword evidence="1 6" id="KW-0408">Iron</keyword>
<dbReference type="NCBIfam" id="TIGR00109">
    <property type="entry name" value="hemH"/>
    <property type="match status" value="1"/>
</dbReference>
<dbReference type="PANTHER" id="PTHR11108:SF1">
    <property type="entry name" value="FERROCHELATASE, MITOCHONDRIAL"/>
    <property type="match status" value="1"/>
</dbReference>
<comment type="subcellular location">
    <subcellularLocation>
        <location evidence="6">Cytoplasm</location>
    </subcellularLocation>
</comment>
<keyword evidence="4 6" id="KW-0627">Porphyrin biosynthesis</keyword>
<organism evidence="8">
    <name type="scientific">Meiothermus ruber</name>
    <dbReference type="NCBI Taxonomy" id="277"/>
    <lineage>
        <taxon>Bacteria</taxon>
        <taxon>Thermotogati</taxon>
        <taxon>Deinococcota</taxon>
        <taxon>Deinococci</taxon>
        <taxon>Thermales</taxon>
        <taxon>Thermaceae</taxon>
        <taxon>Meiothermus</taxon>
    </lineage>
</organism>
<dbReference type="GO" id="GO:0004325">
    <property type="term" value="F:ferrochelatase activity"/>
    <property type="evidence" value="ECO:0007669"/>
    <property type="project" value="UniProtKB-UniRule"/>
</dbReference>
<dbReference type="EC" id="4.98.1.1" evidence="6"/>
<comment type="caution">
    <text evidence="8">The sequence shown here is derived from an EMBL/GenBank/DDBJ whole genome shotgun (WGS) entry which is preliminary data.</text>
</comment>
<keyword evidence="6" id="KW-0479">Metal-binding</keyword>
<dbReference type="Gene3D" id="3.40.50.1400">
    <property type="match status" value="2"/>
</dbReference>
<dbReference type="InterPro" id="IPR033659">
    <property type="entry name" value="Ferrochelatase_N"/>
</dbReference>
<keyword evidence="2 6" id="KW-0350">Heme biosynthesis</keyword>
<evidence type="ECO:0000313" key="8">
    <source>
        <dbReference type="EMBL" id="HFG20835.1"/>
    </source>
</evidence>
<evidence type="ECO:0000256" key="6">
    <source>
        <dbReference type="HAMAP-Rule" id="MF_00323"/>
    </source>
</evidence>
<comment type="pathway">
    <text evidence="6">Porphyrin-containing compound metabolism; protoheme biosynthesis; protoheme from protoporphyrin-IX: step 1/1.</text>
</comment>
<dbReference type="EMBL" id="DSWI01000018">
    <property type="protein sequence ID" value="HFG20835.1"/>
    <property type="molecule type" value="Genomic_DNA"/>
</dbReference>
<dbReference type="PANTHER" id="PTHR11108">
    <property type="entry name" value="FERROCHELATASE"/>
    <property type="match status" value="1"/>
</dbReference>
<sequence>MAQTPGEPMNVLLMAYGTPYRQEEIEPYYTDIRRGRPPSPELLAELAERYHLIGRSPLSEITYAQAVRLEAALNATLPLYPQPFQSSPGPRVQAPARVYLGTKHWHPFIAEAVQAMAQDGVKQAVGIVAAPHFSSRSIAEYREKVEKALAELGHPFRFRLVEAYPDHPGYIQALAQRVLEQVWRLREPGRALFLFTAHSIPEKSAQDGVYQAQVRTTAERVAQKLGLAHWDTAWQSAGRTPEPWIGPDVNERLEEAAAQGYQEVVVTAVGFPSDHLEVFYDLDYEAQNTAARLGLRLLRTRSLNADPDYIEVLRDLVVREWNAFELPKAETAGQHG</sequence>
<dbReference type="GO" id="GO:0006783">
    <property type="term" value="P:heme biosynthetic process"/>
    <property type="evidence" value="ECO:0007669"/>
    <property type="project" value="UniProtKB-UniRule"/>
</dbReference>
<dbReference type="GO" id="GO:0005737">
    <property type="term" value="C:cytoplasm"/>
    <property type="evidence" value="ECO:0007669"/>
    <property type="project" value="UniProtKB-SubCell"/>
</dbReference>
<dbReference type="GO" id="GO:0046872">
    <property type="term" value="F:metal ion binding"/>
    <property type="evidence" value="ECO:0007669"/>
    <property type="project" value="UniProtKB-KW"/>
</dbReference>
<dbReference type="HAMAP" id="MF_00323">
    <property type="entry name" value="Ferrochelatase"/>
    <property type="match status" value="1"/>
</dbReference>
<comment type="similarity">
    <text evidence="6 7">Belongs to the ferrochelatase family.</text>
</comment>
<dbReference type="InterPro" id="IPR001015">
    <property type="entry name" value="Ferrochelatase"/>
</dbReference>
<evidence type="ECO:0000256" key="1">
    <source>
        <dbReference type="ARBA" id="ARBA00023004"/>
    </source>
</evidence>
<feature type="binding site" evidence="6">
    <location>
        <position position="277"/>
    </location>
    <ligand>
        <name>Fe(2+)</name>
        <dbReference type="ChEBI" id="CHEBI:29033"/>
    </ligand>
</feature>
<feature type="binding site" evidence="6">
    <location>
        <position position="198"/>
    </location>
    <ligand>
        <name>Fe(2+)</name>
        <dbReference type="ChEBI" id="CHEBI:29033"/>
    </ligand>
</feature>
<evidence type="ECO:0000256" key="7">
    <source>
        <dbReference type="RuleBase" id="RU004185"/>
    </source>
</evidence>
<name>A0A7C3DHI9_MEIRU</name>
<evidence type="ECO:0000256" key="2">
    <source>
        <dbReference type="ARBA" id="ARBA00023133"/>
    </source>
</evidence>
<gene>
    <name evidence="6" type="primary">hemH</name>
    <name evidence="8" type="ORF">ENS82_08990</name>
</gene>